<evidence type="ECO:0000256" key="1">
    <source>
        <dbReference type="SAM" id="MobiDB-lite"/>
    </source>
</evidence>
<proteinExistence type="predicted"/>
<dbReference type="RefSeq" id="WP_084180545.1">
    <property type="nucleotide sequence ID" value="NZ_CP033926.1"/>
</dbReference>
<gene>
    <name evidence="4" type="ORF">EG359_13965</name>
    <name evidence="5" type="ORF">SAMN05421768_109221</name>
</gene>
<keyword evidence="2" id="KW-0472">Membrane</keyword>
<keyword evidence="7" id="KW-1185">Reference proteome</keyword>
<evidence type="ECO:0000256" key="2">
    <source>
        <dbReference type="SAM" id="Phobius"/>
    </source>
</evidence>
<keyword evidence="2" id="KW-1133">Transmembrane helix</keyword>
<dbReference type="Proteomes" id="UP000186106">
    <property type="component" value="Unassembled WGS sequence"/>
</dbReference>
<dbReference type="PANTHER" id="PTHR34978">
    <property type="entry name" value="POSSIBLE SENSOR-TRANSDUCER PROTEIN BLAR"/>
    <property type="match status" value="1"/>
</dbReference>
<dbReference type="EMBL" id="CP033926">
    <property type="protein sequence ID" value="AZB00657.1"/>
    <property type="molecule type" value="Genomic_DNA"/>
</dbReference>
<evidence type="ECO:0000313" key="4">
    <source>
        <dbReference type="EMBL" id="AZB00657.1"/>
    </source>
</evidence>
<keyword evidence="2" id="KW-0812">Transmembrane</keyword>
<evidence type="ECO:0000313" key="7">
    <source>
        <dbReference type="Proteomes" id="UP000279541"/>
    </source>
</evidence>
<evidence type="ECO:0000313" key="5">
    <source>
        <dbReference type="EMBL" id="SIS54391.1"/>
    </source>
</evidence>
<accession>A0A1N7JYL8</accession>
<feature type="transmembrane region" description="Helical" evidence="2">
    <location>
        <begin position="88"/>
        <end position="109"/>
    </location>
</feature>
<sequence length="429" mass="49493">MLTAILKIILCSSLFIAIYYLFLEKEKIYRFNRFYLLSSLIFSYIIPFITITVQSAQVKNNPQLIIEETAQQIVLSQGDRIDFNWINILWLLYAMITLFLFIKSILAIIKIQRIQGEKRSYYHYNIVLTEKNTSPFSFWGTIYIGKKYVKNNIIDPRIFLHEKSHLDQKHSIDLAIVQLINIFTWFNPTLFLYKKAIVTNHEFLADEAVLHNKFSIKEYQNLILEEIQNSQNLPLTHSFNFNNTKKRFIMMKAKKTKFSLLRKTAGITALAVATILFSERIYANNSVKNERHQQENHITAPEYRKEDSKPISDTISPRKNTQIKDNTNIIPAQYPDGLMSLRTKVSKIMDTGALEPLNGTITATAYLHIDDLGKMTNVTVSGNNETFNKEFLKTVTAISNETAWKPATKDGKAIASVLKLPATMTFIRP</sequence>
<feature type="transmembrane region" description="Helical" evidence="2">
    <location>
        <begin position="34"/>
        <end position="53"/>
    </location>
</feature>
<dbReference type="EMBL" id="FTNZ01000009">
    <property type="protein sequence ID" value="SIS54391.1"/>
    <property type="molecule type" value="Genomic_DNA"/>
</dbReference>
<name>A0A1N7JYL8_9FLAO</name>
<organism evidence="5 6">
    <name type="scientific">Chryseobacterium joostei</name>
    <dbReference type="NCBI Taxonomy" id="112234"/>
    <lineage>
        <taxon>Bacteria</taxon>
        <taxon>Pseudomonadati</taxon>
        <taxon>Bacteroidota</taxon>
        <taxon>Flavobacteriia</taxon>
        <taxon>Flavobacteriales</taxon>
        <taxon>Weeksellaceae</taxon>
        <taxon>Chryseobacterium group</taxon>
        <taxon>Chryseobacterium</taxon>
    </lineage>
</organism>
<feature type="region of interest" description="Disordered" evidence="1">
    <location>
        <begin position="292"/>
        <end position="324"/>
    </location>
</feature>
<dbReference type="InterPro" id="IPR052173">
    <property type="entry name" value="Beta-lactam_resp_regulator"/>
</dbReference>
<dbReference type="InterPro" id="IPR008756">
    <property type="entry name" value="Peptidase_M56"/>
</dbReference>
<dbReference type="KEGG" id="cjt:EG359_13965"/>
<dbReference type="PANTHER" id="PTHR34978:SF3">
    <property type="entry name" value="SLR0241 PROTEIN"/>
    <property type="match status" value="1"/>
</dbReference>
<dbReference type="Pfam" id="PF05569">
    <property type="entry name" value="Peptidase_M56"/>
    <property type="match status" value="1"/>
</dbReference>
<dbReference type="STRING" id="112234.SAMN05421768_109221"/>
<dbReference type="AlphaFoldDB" id="A0A1N7JYL8"/>
<evidence type="ECO:0000313" key="6">
    <source>
        <dbReference type="Proteomes" id="UP000186106"/>
    </source>
</evidence>
<feature type="transmembrane region" description="Helical" evidence="2">
    <location>
        <begin position="6"/>
        <end position="22"/>
    </location>
</feature>
<dbReference type="Proteomes" id="UP000279541">
    <property type="component" value="Chromosome"/>
</dbReference>
<reference evidence="4 7" key="2">
    <citation type="submission" date="2018-11" db="EMBL/GenBank/DDBJ databases">
        <title>Proposal to divide the Flavobacteriaceae and reorganize its genera based on Amino Acid Identity values calculated from whole genome sequences.</title>
        <authorList>
            <person name="Nicholson A.C."/>
            <person name="Gulvik C.A."/>
            <person name="Whitney A.M."/>
            <person name="Humrighouse B.W."/>
            <person name="Bell M."/>
            <person name="Holmes B."/>
            <person name="Steigerwalt A.G."/>
            <person name="Villarma A."/>
            <person name="Sheth M."/>
            <person name="Batra D."/>
            <person name="Pryor J."/>
            <person name="Bernardet J.-F."/>
            <person name="Hugo C."/>
            <person name="Kampfer P."/>
            <person name="Newman J."/>
            <person name="McQuiston J.R."/>
        </authorList>
    </citation>
    <scope>NUCLEOTIDE SEQUENCE [LARGE SCALE GENOMIC DNA]</scope>
    <source>
        <strain evidence="4 7">DSM 16927</strain>
    </source>
</reference>
<dbReference type="OrthoDB" id="1522859at2"/>
<feature type="transmembrane region" description="Helical" evidence="2">
    <location>
        <begin position="260"/>
        <end position="278"/>
    </location>
</feature>
<evidence type="ECO:0000259" key="3">
    <source>
        <dbReference type="Pfam" id="PF05569"/>
    </source>
</evidence>
<feature type="domain" description="Peptidase M56" evidence="3">
    <location>
        <begin position="35"/>
        <end position="250"/>
    </location>
</feature>
<feature type="compositionally biased region" description="Polar residues" evidence="1">
    <location>
        <begin position="311"/>
        <end position="324"/>
    </location>
</feature>
<protein>
    <submittedName>
        <fullName evidence="5">Signal transducer regulating beta-lactamase production, contains metallopeptidase domain</fullName>
    </submittedName>
</protein>
<reference evidence="5 6" key="1">
    <citation type="submission" date="2017-01" db="EMBL/GenBank/DDBJ databases">
        <authorList>
            <person name="Mah S.A."/>
            <person name="Swanson W.J."/>
            <person name="Moy G.W."/>
            <person name="Vacquier V.D."/>
        </authorList>
    </citation>
    <scope>NUCLEOTIDE SEQUENCE [LARGE SCALE GENOMIC DNA]</scope>
    <source>
        <strain evidence="5 6">DSM 16927</strain>
    </source>
</reference>